<gene>
    <name evidence="1" type="ORF">J2S55_007219</name>
</gene>
<name>A0ABT9RFQ1_9ACTN</name>
<protein>
    <submittedName>
        <fullName evidence="1">Uncharacterized protein</fullName>
    </submittedName>
</protein>
<accession>A0ABT9RFQ1</accession>
<dbReference type="Proteomes" id="UP001230426">
    <property type="component" value="Unassembled WGS sequence"/>
</dbReference>
<reference evidence="1 2" key="1">
    <citation type="submission" date="2023-07" db="EMBL/GenBank/DDBJ databases">
        <title>Sequencing the genomes of 1000 actinobacteria strains.</title>
        <authorList>
            <person name="Klenk H.-P."/>
        </authorList>
    </citation>
    <scope>NUCLEOTIDE SEQUENCE [LARGE SCALE GENOMIC DNA]</scope>
    <source>
        <strain evidence="1 2">DSM 44109</strain>
    </source>
</reference>
<keyword evidence="2" id="KW-1185">Reference proteome</keyword>
<sequence length="54" mass="5569">MRAIVVKGSEEAIATAVSLLAGASGAVTGAGDAALRAPAKLDRVLPARLPWRWR</sequence>
<comment type="caution">
    <text evidence="1">The sequence shown here is derived from an EMBL/GenBank/DDBJ whole genome shotgun (WGS) entry which is preliminary data.</text>
</comment>
<dbReference type="EMBL" id="JAUSRB010000002">
    <property type="protein sequence ID" value="MDP9867953.1"/>
    <property type="molecule type" value="Genomic_DNA"/>
</dbReference>
<organism evidence="1 2">
    <name type="scientific">Streptosporangium brasiliense</name>
    <dbReference type="NCBI Taxonomy" id="47480"/>
    <lineage>
        <taxon>Bacteria</taxon>
        <taxon>Bacillati</taxon>
        <taxon>Actinomycetota</taxon>
        <taxon>Actinomycetes</taxon>
        <taxon>Streptosporangiales</taxon>
        <taxon>Streptosporangiaceae</taxon>
        <taxon>Streptosporangium</taxon>
    </lineage>
</organism>
<proteinExistence type="predicted"/>
<evidence type="ECO:0000313" key="1">
    <source>
        <dbReference type="EMBL" id="MDP9867953.1"/>
    </source>
</evidence>
<evidence type="ECO:0000313" key="2">
    <source>
        <dbReference type="Proteomes" id="UP001230426"/>
    </source>
</evidence>